<dbReference type="EMBL" id="FNSV01000005">
    <property type="protein sequence ID" value="SEC50146.1"/>
    <property type="molecule type" value="Genomic_DNA"/>
</dbReference>
<feature type="transmembrane region" description="Helical" evidence="5">
    <location>
        <begin position="266"/>
        <end position="286"/>
    </location>
</feature>
<keyword evidence="4 5" id="KW-0472">Membrane</keyword>
<evidence type="ECO:0000313" key="7">
    <source>
        <dbReference type="Proteomes" id="UP000183561"/>
    </source>
</evidence>
<dbReference type="InterPro" id="IPR004695">
    <property type="entry name" value="SLAC1/Mae1/Ssu1/TehA"/>
</dbReference>
<feature type="transmembrane region" description="Helical" evidence="5">
    <location>
        <begin position="206"/>
        <end position="228"/>
    </location>
</feature>
<proteinExistence type="predicted"/>
<gene>
    <name evidence="6" type="ORF">SAMN04490239_4326</name>
</gene>
<feature type="transmembrane region" description="Helical" evidence="5">
    <location>
        <begin position="298"/>
        <end position="319"/>
    </location>
</feature>
<dbReference type="Proteomes" id="UP000183561">
    <property type="component" value="Unassembled WGS sequence"/>
</dbReference>
<evidence type="ECO:0000256" key="2">
    <source>
        <dbReference type="ARBA" id="ARBA00022692"/>
    </source>
</evidence>
<evidence type="ECO:0000256" key="4">
    <source>
        <dbReference type="ARBA" id="ARBA00023136"/>
    </source>
</evidence>
<dbReference type="Gene3D" id="1.50.10.150">
    <property type="entry name" value="Voltage-dependent anion channel"/>
    <property type="match status" value="1"/>
</dbReference>
<dbReference type="PANTHER" id="PTHR37955">
    <property type="entry name" value="TELLURITE RESISTANCE PROTEIN TEHA"/>
    <property type="match status" value="1"/>
</dbReference>
<dbReference type="Pfam" id="PF03595">
    <property type="entry name" value="SLAC1"/>
    <property type="match status" value="1"/>
</dbReference>
<feature type="transmembrane region" description="Helical" evidence="5">
    <location>
        <begin position="45"/>
        <end position="65"/>
    </location>
</feature>
<keyword evidence="3 5" id="KW-1133">Transmembrane helix</keyword>
<dbReference type="PANTHER" id="PTHR37955:SF1">
    <property type="entry name" value="DEP DOMAIN-CONTAINING PROTEIN"/>
    <property type="match status" value="1"/>
</dbReference>
<organism evidence="6 7">
    <name type="scientific">Rhodococcus koreensis</name>
    <dbReference type="NCBI Taxonomy" id="99653"/>
    <lineage>
        <taxon>Bacteria</taxon>
        <taxon>Bacillati</taxon>
        <taxon>Actinomycetota</taxon>
        <taxon>Actinomycetes</taxon>
        <taxon>Mycobacteriales</taxon>
        <taxon>Nocardiaceae</taxon>
        <taxon>Rhodococcus</taxon>
    </lineage>
</organism>
<dbReference type="GO" id="GO:0005886">
    <property type="term" value="C:plasma membrane"/>
    <property type="evidence" value="ECO:0007669"/>
    <property type="project" value="TreeGrafter"/>
</dbReference>
<evidence type="ECO:0000256" key="3">
    <source>
        <dbReference type="ARBA" id="ARBA00022989"/>
    </source>
</evidence>
<keyword evidence="2 5" id="KW-0812">Transmembrane</keyword>
<reference evidence="7" key="1">
    <citation type="submission" date="2016-10" db="EMBL/GenBank/DDBJ databases">
        <authorList>
            <person name="Varghese N."/>
            <person name="Submissions S."/>
        </authorList>
    </citation>
    <scope>NUCLEOTIDE SEQUENCE [LARGE SCALE GENOMIC DNA]</scope>
    <source>
        <strain evidence="7">DSM 44498</strain>
    </source>
</reference>
<dbReference type="RefSeq" id="WP_072938798.1">
    <property type="nucleotide sequence ID" value="NZ_FNSV01000005.1"/>
</dbReference>
<comment type="subcellular location">
    <subcellularLocation>
        <location evidence="1">Membrane</location>
        <topology evidence="1">Multi-pass membrane protein</topology>
    </subcellularLocation>
</comment>
<feature type="transmembrane region" description="Helical" evidence="5">
    <location>
        <begin position="234"/>
        <end position="254"/>
    </location>
</feature>
<evidence type="ECO:0000256" key="1">
    <source>
        <dbReference type="ARBA" id="ARBA00004141"/>
    </source>
</evidence>
<feature type="transmembrane region" description="Helical" evidence="5">
    <location>
        <begin position="112"/>
        <end position="136"/>
    </location>
</feature>
<evidence type="ECO:0000256" key="5">
    <source>
        <dbReference type="SAM" id="Phobius"/>
    </source>
</evidence>
<feature type="transmembrane region" description="Helical" evidence="5">
    <location>
        <begin position="148"/>
        <end position="166"/>
    </location>
</feature>
<feature type="transmembrane region" description="Helical" evidence="5">
    <location>
        <begin position="20"/>
        <end position="39"/>
    </location>
</feature>
<accession>A0A1H4T152</accession>
<dbReference type="GO" id="GO:0046583">
    <property type="term" value="F:monoatomic cation efflux transmembrane transporter activity"/>
    <property type="evidence" value="ECO:0007669"/>
    <property type="project" value="TreeGrafter"/>
</dbReference>
<dbReference type="InterPro" id="IPR052951">
    <property type="entry name" value="Tellurite_res_ion_channel"/>
</dbReference>
<feature type="transmembrane region" description="Helical" evidence="5">
    <location>
        <begin position="172"/>
        <end position="194"/>
    </location>
</feature>
<evidence type="ECO:0000313" key="6">
    <source>
        <dbReference type="EMBL" id="SEC50146.1"/>
    </source>
</evidence>
<sequence>MSNHRPSTARESRVRAHRPLNLFAIPLGLAGLAQAWSVATTALGTPFALTQAFWLLAALAWIWTATAHTHRARRADHGISQQLTHFVHGPLAALLPISAMLLGANLHRTFPIAGTALTLLAITAGAVFGAWMLSFWMSGEMALESVHGGYYLPLSAAGLVGALAAAQIGLDWLAVGSFAVGLFFWVIISVFLFLRLALRPTMPAPLTPTLAIMIAPPAVGSAAWLTISNGRPDALFVALTAVTAFMVMVQAPLLTRYRALTFSHGFWSFTFPVASVVALTITWLHLVQPRAWQPLTAGLLGAATLLVVTIATKSILLTYRSAQKIR</sequence>
<name>A0A1H4T152_9NOCA</name>
<dbReference type="InterPro" id="IPR038665">
    <property type="entry name" value="Voltage-dep_anion_channel_sf"/>
</dbReference>
<feature type="transmembrane region" description="Helical" evidence="5">
    <location>
        <begin position="86"/>
        <end position="106"/>
    </location>
</feature>
<dbReference type="AlphaFoldDB" id="A0A1H4T152"/>
<protein>
    <submittedName>
        <fullName evidence="6">Tellurite resistance protein</fullName>
    </submittedName>
</protein>
<keyword evidence="7" id="KW-1185">Reference proteome</keyword>
<dbReference type="OrthoDB" id="958273at2"/>